<name>V4HAZ8_PSEL2</name>
<accession>V4HAZ8</accession>
<dbReference type="RefSeq" id="WP_023398044.1">
    <property type="nucleotide sequence ID" value="NZ_AUSV01000013.1"/>
</dbReference>
<proteinExistence type="predicted"/>
<evidence type="ECO:0000313" key="2">
    <source>
        <dbReference type="Proteomes" id="UP000017820"/>
    </source>
</evidence>
<protein>
    <submittedName>
        <fullName evidence="1">Uncharacterized protein</fullName>
    </submittedName>
</protein>
<evidence type="ECO:0000313" key="1">
    <source>
        <dbReference type="EMBL" id="ESP94656.1"/>
    </source>
</evidence>
<comment type="caution">
    <text evidence="1">The sequence shown here is derived from an EMBL/GenBank/DDBJ whole genome shotgun (WGS) entry which is preliminary data.</text>
</comment>
<dbReference type="AlphaFoldDB" id="V4HAZ8"/>
<dbReference type="EMBL" id="AUSV01000013">
    <property type="protein sequence ID" value="ESP94656.1"/>
    <property type="molecule type" value="Genomic_DNA"/>
</dbReference>
<organism evidence="1 2">
    <name type="scientific">Pseudoalteromonas luteoviolacea (strain 2ta16)</name>
    <dbReference type="NCBI Taxonomy" id="1353533"/>
    <lineage>
        <taxon>Bacteria</taxon>
        <taxon>Pseudomonadati</taxon>
        <taxon>Pseudomonadota</taxon>
        <taxon>Gammaproteobacteria</taxon>
        <taxon>Alteromonadales</taxon>
        <taxon>Pseudoalteromonadaceae</taxon>
        <taxon>Pseudoalteromonas</taxon>
    </lineage>
</organism>
<sequence length="195" mass="22681">MSYKLSFTCKYKALHRLGYTQAWLSLGVITEEYLVSQYEEIESSEDKNAEHYRNSGFCDFLSAKNSLTDNEVAGIFDLTDNGPDKCDLSENRIIQLIDSNILTDAQLNWITKYPEVSERPIQKRYLRELLTRKIEKSSISDCFEEIKACEDSHIQKYIIGRSDLKSEHVNWLSEHGSNKKLRNIAKQLLNSKRFK</sequence>
<reference evidence="1 2" key="1">
    <citation type="submission" date="2013-07" db="EMBL/GenBank/DDBJ databases">
        <title>Draft genome sequence of Pseudoalteromonas luteoviolacea 2ta16.</title>
        <authorList>
            <person name="Allen E.E."/>
            <person name="Azam F."/>
            <person name="Podell S."/>
        </authorList>
    </citation>
    <scope>NUCLEOTIDE SEQUENCE [LARGE SCALE GENOMIC DNA]</scope>
    <source>
        <strain evidence="1 2">2ta16</strain>
    </source>
</reference>
<dbReference type="GeneID" id="29921739"/>
<dbReference type="PATRIC" id="fig|1353533.3.peg.1095"/>
<dbReference type="Proteomes" id="UP000017820">
    <property type="component" value="Unassembled WGS sequence"/>
</dbReference>
<gene>
    <name evidence="1" type="ORF">PL2TA16_00656</name>
</gene>